<gene>
    <name evidence="1" type="ORF">CSSPJE1EN2_LOCUS8946</name>
</gene>
<organism evidence="1 2">
    <name type="scientific">Sphagnum jensenii</name>
    <dbReference type="NCBI Taxonomy" id="128206"/>
    <lineage>
        <taxon>Eukaryota</taxon>
        <taxon>Viridiplantae</taxon>
        <taxon>Streptophyta</taxon>
        <taxon>Embryophyta</taxon>
        <taxon>Bryophyta</taxon>
        <taxon>Sphagnophytina</taxon>
        <taxon>Sphagnopsida</taxon>
        <taxon>Sphagnales</taxon>
        <taxon>Sphagnaceae</taxon>
        <taxon>Sphagnum</taxon>
    </lineage>
</organism>
<reference evidence="1" key="1">
    <citation type="submission" date="2024-03" db="EMBL/GenBank/DDBJ databases">
        <authorList>
            <consortium name="ELIXIR-Norway"/>
            <consortium name="Elixir Norway"/>
        </authorList>
    </citation>
    <scope>NUCLEOTIDE SEQUENCE</scope>
</reference>
<evidence type="ECO:0000313" key="1">
    <source>
        <dbReference type="EMBL" id="CAK9865951.1"/>
    </source>
</evidence>
<evidence type="ECO:0000313" key="2">
    <source>
        <dbReference type="Proteomes" id="UP001497522"/>
    </source>
</evidence>
<accession>A0ABP1ATV7</accession>
<name>A0ABP1ATV7_9BRYO</name>
<proteinExistence type="predicted"/>
<keyword evidence="2" id="KW-1185">Reference proteome</keyword>
<sequence length="91" mass="9844">MFGLSNAFPAPAPQPLRDLLTSVPSEHQPLSPATKDFRLNIRAYNSALQMASTSLHIHSPEQGISMIAIKGAVHHLLGPLQLAEHDVPQFA</sequence>
<dbReference type="EMBL" id="OZ023716">
    <property type="protein sequence ID" value="CAK9865951.1"/>
    <property type="molecule type" value="Genomic_DNA"/>
</dbReference>
<protein>
    <submittedName>
        <fullName evidence="1">Uncharacterized protein</fullName>
    </submittedName>
</protein>
<dbReference type="Proteomes" id="UP001497522">
    <property type="component" value="Chromosome 15"/>
</dbReference>